<dbReference type="Pfam" id="PF21043">
    <property type="entry name" value="Rv3651-like_C"/>
    <property type="match status" value="1"/>
</dbReference>
<evidence type="ECO:0000313" key="6">
    <source>
        <dbReference type="EMBL" id="PEG43038.1"/>
    </source>
</evidence>
<organism evidence="6 7">
    <name type="scientific">Mycolicibacterium agri</name>
    <name type="common">Mycobacterium agri</name>
    <dbReference type="NCBI Taxonomy" id="36811"/>
    <lineage>
        <taxon>Bacteria</taxon>
        <taxon>Bacillati</taxon>
        <taxon>Actinomycetota</taxon>
        <taxon>Actinomycetes</taxon>
        <taxon>Mycobacteriales</taxon>
        <taxon>Mycobacteriaceae</taxon>
        <taxon>Mycolicibacterium</taxon>
    </lineage>
</organism>
<evidence type="ECO:0000259" key="3">
    <source>
        <dbReference type="Pfam" id="PF18621"/>
    </source>
</evidence>
<gene>
    <name evidence="6" type="ORF">CQY20_00070</name>
    <name evidence="5" type="ORF">MAGR_60340</name>
</gene>
<comment type="caution">
    <text evidence="6">The sequence shown here is derived from an EMBL/GenBank/DDBJ whole genome shotgun (WGS) entry which is preliminary data.</text>
</comment>
<evidence type="ECO:0000313" key="8">
    <source>
        <dbReference type="Proteomes" id="UP000465302"/>
    </source>
</evidence>
<dbReference type="OrthoDB" id="4745618at2"/>
<evidence type="ECO:0000259" key="4">
    <source>
        <dbReference type="Pfam" id="PF21043"/>
    </source>
</evidence>
<dbReference type="RefSeq" id="WP_097937613.1">
    <property type="nucleotide sequence ID" value="NZ_BLKS01000001.1"/>
</dbReference>
<dbReference type="InterPro" id="IPR041439">
    <property type="entry name" value="Rv3651-like_middle"/>
</dbReference>
<dbReference type="Proteomes" id="UP000220914">
    <property type="component" value="Unassembled WGS sequence"/>
</dbReference>
<evidence type="ECO:0008006" key="9">
    <source>
        <dbReference type="Google" id="ProtNLM"/>
    </source>
</evidence>
<keyword evidence="7" id="KW-1185">Reference proteome</keyword>
<dbReference type="Proteomes" id="UP000465302">
    <property type="component" value="Unassembled WGS sequence"/>
</dbReference>
<dbReference type="Pfam" id="PF18621">
    <property type="entry name" value="Rv3651-like_middle"/>
    <property type="match status" value="1"/>
</dbReference>
<dbReference type="InterPro" id="IPR048578">
    <property type="entry name" value="Rv3651-like_C"/>
</dbReference>
<sequence>MSHDWLLVETLGGEPVVVADGRVTKNLIPISVFLRRSPDLMAIQTAVSETVQSGEAMSTITPKNDRVIRTEPVVMSDGRLHGVHVWIGPIGMEPPERSVPGPLIWDLTAGVATDTKESIYNSGRDPSTADTLHRTLAEDQPMREAKPTEAKVLAMALKAEPGMTMCDTWTVTDYKGETISVGFVARANMEAQEDGSEHLICRAMNWRAEPVGPALPADHLEPDVVDGPARPGVHRALVDPVNWTLLKWLDDPAPFFDWRAREAGRESVNPADAMHMARMTLEFANGATTGVLRLPANDGGWVPVHLTINRVELEPDTFAAVVAFRRPTDEELQIVNLDEDGGSDDVSGKKARKSKKDKKKKKGKVD</sequence>
<protein>
    <recommendedName>
        <fullName evidence="9">Rv3651-like N-terminal domain-containing protein</fullName>
    </recommendedName>
</protein>
<dbReference type="AlphaFoldDB" id="A0A2A7NHW3"/>
<evidence type="ECO:0000313" key="7">
    <source>
        <dbReference type="Proteomes" id="UP000220914"/>
    </source>
</evidence>
<accession>A0A2A7NHW3</accession>
<feature type="domain" description="Rv3651-like N-terminal" evidence="2">
    <location>
        <begin position="4"/>
        <end position="96"/>
    </location>
</feature>
<evidence type="ECO:0000256" key="1">
    <source>
        <dbReference type="SAM" id="MobiDB-lite"/>
    </source>
</evidence>
<evidence type="ECO:0000259" key="2">
    <source>
        <dbReference type="Pfam" id="PF18007"/>
    </source>
</evidence>
<evidence type="ECO:0000313" key="5">
    <source>
        <dbReference type="EMBL" id="GFG54593.1"/>
    </source>
</evidence>
<dbReference type="Pfam" id="PF18007">
    <property type="entry name" value="Rv3651-like_N"/>
    <property type="match status" value="1"/>
</dbReference>
<dbReference type="InterPro" id="IPR041458">
    <property type="entry name" value="Rv3651-like_N"/>
</dbReference>
<feature type="compositionally biased region" description="Basic residues" evidence="1">
    <location>
        <begin position="349"/>
        <end position="366"/>
    </location>
</feature>
<proteinExistence type="predicted"/>
<name>A0A2A7NHW3_MYCAG</name>
<reference evidence="5" key="3">
    <citation type="submission" date="2020-02" db="EMBL/GenBank/DDBJ databases">
        <authorList>
            <person name="Matsumoto Y."/>
            <person name="Motooka D."/>
            <person name="Nakamura S."/>
        </authorList>
    </citation>
    <scope>NUCLEOTIDE SEQUENCE</scope>
    <source>
        <strain evidence="5">JCM 6377</strain>
    </source>
</reference>
<dbReference type="EMBL" id="BLKS01000001">
    <property type="protein sequence ID" value="GFG54593.1"/>
    <property type="molecule type" value="Genomic_DNA"/>
</dbReference>
<reference evidence="5 8" key="2">
    <citation type="journal article" date="2019" name="Emerg. Microbes Infect.">
        <title>Comprehensive subspecies identification of 175 nontuberculous mycobacteria species based on 7547 genomic profiles.</title>
        <authorList>
            <person name="Matsumoto Y."/>
            <person name="Kinjo T."/>
            <person name="Motooka D."/>
            <person name="Nabeya D."/>
            <person name="Jung N."/>
            <person name="Uechi K."/>
            <person name="Horii T."/>
            <person name="Iida T."/>
            <person name="Fujita J."/>
            <person name="Nakamura S."/>
        </authorList>
    </citation>
    <scope>NUCLEOTIDE SEQUENCE [LARGE SCALE GENOMIC DNA]</scope>
    <source>
        <strain evidence="5 8">JCM 6377</strain>
    </source>
</reference>
<feature type="domain" description="Rv3651-like middle" evidence="3">
    <location>
        <begin position="99"/>
        <end position="208"/>
    </location>
</feature>
<feature type="region of interest" description="Disordered" evidence="1">
    <location>
        <begin position="335"/>
        <end position="366"/>
    </location>
</feature>
<reference evidence="6 7" key="1">
    <citation type="submission" date="2017-10" db="EMBL/GenBank/DDBJ databases">
        <title>The new phylogeny of genus Mycobacterium.</title>
        <authorList>
            <person name="Tortoli E."/>
            <person name="Trovato A."/>
            <person name="Cirillo D.M."/>
        </authorList>
    </citation>
    <scope>NUCLEOTIDE SEQUENCE [LARGE SCALE GENOMIC DNA]</scope>
    <source>
        <strain evidence="6 7">CCUG37673</strain>
    </source>
</reference>
<dbReference type="EMBL" id="PDCP01000001">
    <property type="protein sequence ID" value="PEG43038.1"/>
    <property type="molecule type" value="Genomic_DNA"/>
</dbReference>
<feature type="domain" description="Rv3651-like C-terminal" evidence="4">
    <location>
        <begin position="221"/>
        <end position="332"/>
    </location>
</feature>